<evidence type="ECO:0000313" key="2">
    <source>
        <dbReference type="Proteomes" id="UP000194003"/>
    </source>
</evidence>
<reference evidence="1 2" key="1">
    <citation type="journal article" date="2016" name="BMC Genomics">
        <title>Combined genomic and structural analyses of a cultured magnetotactic bacterium reveals its niche adaptation to a dynamic environment.</title>
        <authorList>
            <person name="Araujo A.C."/>
            <person name="Morillo V."/>
            <person name="Cypriano J."/>
            <person name="Teixeira L.C."/>
            <person name="Leao P."/>
            <person name="Lyra S."/>
            <person name="Almeida L.G."/>
            <person name="Bazylinski D.A."/>
            <person name="Vasconcellos A.T."/>
            <person name="Abreu F."/>
            <person name="Lins U."/>
        </authorList>
    </citation>
    <scope>NUCLEOTIDE SEQUENCE [LARGE SCALE GENOMIC DNA]</scope>
    <source>
        <strain evidence="1 2">IT-1</strain>
    </source>
</reference>
<evidence type="ECO:0000313" key="1">
    <source>
        <dbReference type="EMBL" id="OSM04098.1"/>
    </source>
</evidence>
<protein>
    <submittedName>
        <fullName evidence="1">Putative membrane protein, IniB</fullName>
    </submittedName>
</protein>
<accession>A0A1Y2K411</accession>
<dbReference type="EMBL" id="LVJN01000019">
    <property type="protein sequence ID" value="OSM04098.1"/>
    <property type="molecule type" value="Genomic_DNA"/>
</dbReference>
<gene>
    <name evidence="1" type="primary">iniB</name>
    <name evidence="1" type="ORF">MAIT1_03636</name>
</gene>
<dbReference type="AlphaFoldDB" id="A0A1Y2K411"/>
<keyword evidence="2" id="KW-1185">Reference proteome</keyword>
<comment type="caution">
    <text evidence="1">The sequence shown here is derived from an EMBL/GenBank/DDBJ whole genome shotgun (WGS) entry which is preliminary data.</text>
</comment>
<proteinExistence type="predicted"/>
<sequence length="720" mass="74245">MRGVQQRQPQVDVGELEADGVGVDLVVVSRVAVAVGVLGERRAGVGGQQRRIAEEVAPLGLTKEAVGVGDPHGGERHLQAGDRLVVSGQAGSQAIGQIHKAARRHRIQVGGQAGLDVHLRSGAALEGEAAHHGEVVADLQNALIYIDAKTLVAVEVDVDRIERIAGVDLKAHRIDFAVAVVVRGLRREAGGPVDGGRPQTAQPRIGAVELHLDARGVQGQTVEAHQPGALHIEQCGVEVGQQAAIAGQRRRRGLHHHHAAGHAVDGKAGGVGVDLVVVGGVAVTIAVLSEDGVGIGGQNIGVAEEVTARRIPGKAIHIGHADGHGGGFRAGDVGRIVGDAQRRQQAGVGPGERVRAIGDVRRQAGGGVDHVGGAALKGERAGQVQIVGDGQARALHIDAKALVAVKVDIDRRGQIRGRDFKARRVDLAVAVVIGGLRREAGGPVDGRGPQPAQPGGAAVDLHRDVVGLQLELVQAHSGHALGVQARGVEGGQQRAIAQIGRQSRLHQHIGAGDPLQHQPHGVGVDLVVVAGVAIAVGVPGVGQIGILGGEIGVGDVVIPLHHSGEAVGVGHAHRQRRHLHVVDPGGVIGDAHGRQQPGVHPRERVRAVGDGGGQTGGGVDLISRPLLKRKRAGDVQIVAHRERSVVHRDAEALVAVEVQIERLPARDHLKAGRIQLAVVVAIFAVQHAVVVQILTGVQHAVAVDVLGGEQAVVVKILAEE</sequence>
<name>A0A1Y2K411_9PROT</name>
<dbReference type="Proteomes" id="UP000194003">
    <property type="component" value="Unassembled WGS sequence"/>
</dbReference>
<organism evidence="1 2">
    <name type="scientific">Magnetofaba australis IT-1</name>
    <dbReference type="NCBI Taxonomy" id="1434232"/>
    <lineage>
        <taxon>Bacteria</taxon>
        <taxon>Pseudomonadati</taxon>
        <taxon>Pseudomonadota</taxon>
        <taxon>Magnetococcia</taxon>
        <taxon>Magnetococcales</taxon>
        <taxon>Magnetococcaceae</taxon>
        <taxon>Magnetofaba</taxon>
    </lineage>
</organism>